<feature type="transmembrane region" description="Helical" evidence="5">
    <location>
        <begin position="778"/>
        <end position="801"/>
    </location>
</feature>
<dbReference type="Pfam" id="PF12698">
    <property type="entry name" value="ABC2_membrane_3"/>
    <property type="match status" value="1"/>
</dbReference>
<feature type="transmembrane region" description="Helical" evidence="5">
    <location>
        <begin position="20"/>
        <end position="38"/>
    </location>
</feature>
<feature type="domain" description="ABC-2 type transporter transmembrane" evidence="7">
    <location>
        <begin position="30"/>
        <end position="167"/>
    </location>
</feature>
<keyword evidence="3 5" id="KW-1133">Transmembrane helix</keyword>
<dbReference type="Pfam" id="PF01061">
    <property type="entry name" value="ABC2_membrane"/>
    <property type="match status" value="1"/>
</dbReference>
<dbReference type="EMBL" id="BAUU01000007">
    <property type="protein sequence ID" value="GAE29812.1"/>
    <property type="molecule type" value="Genomic_DNA"/>
</dbReference>
<dbReference type="RefSeq" id="WP_035341798.1">
    <property type="nucleotide sequence ID" value="NZ_BAUU01000007.1"/>
</dbReference>
<dbReference type="InterPro" id="IPR017501">
    <property type="entry name" value="Phage_infect_YhgE_C"/>
</dbReference>
<dbReference type="Proteomes" id="UP000018895">
    <property type="component" value="Unassembled WGS sequence"/>
</dbReference>
<dbReference type="NCBIfam" id="TIGR03062">
    <property type="entry name" value="pip_yhgE_Cterm"/>
    <property type="match status" value="1"/>
</dbReference>
<accession>W4QCY2</accession>
<evidence type="ECO:0000256" key="1">
    <source>
        <dbReference type="ARBA" id="ARBA00004141"/>
    </source>
</evidence>
<dbReference type="GO" id="GO:0016020">
    <property type="term" value="C:membrane"/>
    <property type="evidence" value="ECO:0007669"/>
    <property type="project" value="UniProtKB-SubCell"/>
</dbReference>
<sequence>MRNAWHIFKQDIHNIKRVPLVGILLIGLAVLPSLYAWFNLGAAWDPYANTEGVQVAVVNEDQGTTIHNADVNVGEELVDSLKSNENLGWVFVSRTEAERGVKYGEYYASVFIPDTFSENLATIVEGEPSQAKVHYQVNEKVNAIAPKMTTTGASTIVNEINDQFIQETSKVLFQELDKLGIRLEEELPTFRRLRNIVYELEEHFPEVNELGEWIVEIDENWYQIEENVEILLAIEDSFPLFHEGLNHILFLEEQFPRVNELADRIVDLEAAIPEIEKAVDGLIEVNQSFSNVEAYVEEVLLAVQEAKVSIVEIEGRLPKSVEIEESIESFYYAWKELEGPLVDTIEQHNRLLNQTAKFISESASWLEEENDENVIDILDSLSEELTYHQQTIDRTMEMYSILYETTGDARFLEMIELFEQMTETLHQLNELVESANAQVKEGEWLTNGQIQSIQDMSSQIESMTSDIQERIDEEGLFEAFEKIEQDLSSQQIDAIYDAFELASDMALASEEKFEQLLKRLPSIETAVNDLTEQIERSLPIAVERIEALSAFGQEELPNIEQQVTSVANWIRHEAPKVEESYLSFTKTLEEKVPAAKEAMRKLALFSREQLPETEQLLTDVANQIREIDENGYVNELIMMLRNDLDEETEFFASPALLEEEELFSIPNYGSANVPFYTTLSLWVGALLLSNLITTNLQGVDRKNEFSLRDVYVGRMILFLLVAVLQGIIVSVGNLLLLGIYAAHPVWLIISSVFIALVFMTIVYTLASILGNIGKALAIVLLVLQLSSGGGTFPIEVAPPFFQAIHPYMPFSYAINLLRESIGGIIPLLVLKNSLILLLFWLLALVIGFVLKPVLATRIEKTSQKSKSSRLVE</sequence>
<feature type="transmembrane region" description="Helical" evidence="5">
    <location>
        <begin position="745"/>
        <end position="766"/>
    </location>
</feature>
<comment type="caution">
    <text evidence="8">The sequence shown here is derived from an EMBL/GenBank/DDBJ whole genome shotgun (WGS) entry which is preliminary data.</text>
</comment>
<dbReference type="OrthoDB" id="9811483at2"/>
<dbReference type="InterPro" id="IPR051328">
    <property type="entry name" value="T7SS_ABC-Transporter"/>
</dbReference>
<dbReference type="STRING" id="1236971.JCM9152_1197"/>
<keyword evidence="9" id="KW-1185">Reference proteome</keyword>
<evidence type="ECO:0000256" key="3">
    <source>
        <dbReference type="ARBA" id="ARBA00022989"/>
    </source>
</evidence>
<protein>
    <submittedName>
        <fullName evidence="8">Phage infection protein</fullName>
    </submittedName>
</protein>
<feature type="transmembrane region" description="Helical" evidence="5">
    <location>
        <begin position="821"/>
        <end position="850"/>
    </location>
</feature>
<name>W4QCY2_9BACI</name>
<comment type="subcellular location">
    <subcellularLocation>
        <location evidence="1">Membrane</location>
        <topology evidence="1">Multi-pass membrane protein</topology>
    </subcellularLocation>
</comment>
<keyword evidence="4 5" id="KW-0472">Membrane</keyword>
<evidence type="ECO:0000259" key="7">
    <source>
        <dbReference type="Pfam" id="PF12698"/>
    </source>
</evidence>
<evidence type="ECO:0000256" key="5">
    <source>
        <dbReference type="SAM" id="Phobius"/>
    </source>
</evidence>
<dbReference type="Gene3D" id="3.40.1710.10">
    <property type="entry name" value="abc type-2 transporter like domain"/>
    <property type="match status" value="1"/>
</dbReference>
<keyword evidence="2 5" id="KW-0812">Transmembrane</keyword>
<organism evidence="8 9">
    <name type="scientific">Halalkalibacter hemicellulosilyticusJCM 9152</name>
    <dbReference type="NCBI Taxonomy" id="1236971"/>
    <lineage>
        <taxon>Bacteria</taxon>
        <taxon>Bacillati</taxon>
        <taxon>Bacillota</taxon>
        <taxon>Bacilli</taxon>
        <taxon>Bacillales</taxon>
        <taxon>Bacillaceae</taxon>
        <taxon>Halalkalibacter</taxon>
    </lineage>
</organism>
<dbReference type="InterPro" id="IPR017500">
    <property type="entry name" value="Phage_infect_YhgE_N"/>
</dbReference>
<feature type="domain" description="ABC-2 type transporter transmembrane" evidence="6">
    <location>
        <begin position="702"/>
        <end position="820"/>
    </location>
</feature>
<evidence type="ECO:0000313" key="8">
    <source>
        <dbReference type="EMBL" id="GAE29812.1"/>
    </source>
</evidence>
<evidence type="ECO:0000313" key="9">
    <source>
        <dbReference type="Proteomes" id="UP000018895"/>
    </source>
</evidence>
<proteinExistence type="predicted"/>
<dbReference type="NCBIfam" id="TIGR03061">
    <property type="entry name" value="pip_yhgE_Nterm"/>
    <property type="match status" value="1"/>
</dbReference>
<evidence type="ECO:0000256" key="4">
    <source>
        <dbReference type="ARBA" id="ARBA00023136"/>
    </source>
</evidence>
<evidence type="ECO:0000259" key="6">
    <source>
        <dbReference type="Pfam" id="PF01061"/>
    </source>
</evidence>
<dbReference type="AlphaFoldDB" id="W4QCY2"/>
<gene>
    <name evidence="8" type="ORF">JCM9152_1197</name>
</gene>
<evidence type="ECO:0000256" key="2">
    <source>
        <dbReference type="ARBA" id="ARBA00022692"/>
    </source>
</evidence>
<dbReference type="InterPro" id="IPR013525">
    <property type="entry name" value="ABC2_TM"/>
</dbReference>
<dbReference type="PANTHER" id="PTHR43077">
    <property type="entry name" value="TRANSPORT PERMEASE YVFS-RELATED"/>
    <property type="match status" value="1"/>
</dbReference>
<dbReference type="GO" id="GO:0140359">
    <property type="term" value="F:ABC-type transporter activity"/>
    <property type="evidence" value="ECO:0007669"/>
    <property type="project" value="InterPro"/>
</dbReference>
<feature type="transmembrane region" description="Helical" evidence="5">
    <location>
        <begin position="673"/>
        <end position="694"/>
    </location>
</feature>
<feature type="transmembrane region" description="Helical" evidence="5">
    <location>
        <begin position="715"/>
        <end position="739"/>
    </location>
</feature>
<reference evidence="8" key="1">
    <citation type="journal article" date="2014" name="Genome Announc.">
        <title>Draft Genome Sequences of Three Alkaliphilic Bacillus Strains, Bacillus wakoensis JCM 9140T, Bacillus akibai JCM 9157T, and Bacillus hemicellulosilyticus JCM 9152T.</title>
        <authorList>
            <person name="Yuki M."/>
            <person name="Oshima K."/>
            <person name="Suda W."/>
            <person name="Oshida Y."/>
            <person name="Kitamura K."/>
            <person name="Iida T."/>
            <person name="Hattori M."/>
            <person name="Ohkuma M."/>
        </authorList>
    </citation>
    <scope>NUCLEOTIDE SEQUENCE [LARGE SCALE GENOMIC DNA]</scope>
    <source>
        <strain evidence="8">JCM 9152</strain>
    </source>
</reference>
<dbReference type="PANTHER" id="PTHR43077:SF10">
    <property type="entry name" value="TRANSPORT PERMEASE PROTEIN"/>
    <property type="match status" value="1"/>
</dbReference>